<dbReference type="PANTHER" id="PTHR46279:SF31">
    <property type="entry name" value="RING-H2 FINGER PROTEIN ATL20-LIKE ISOFORM X1"/>
    <property type="match status" value="1"/>
</dbReference>
<keyword evidence="13" id="KW-0325">Glycoprotein</keyword>
<comment type="subcellular location">
    <subcellularLocation>
        <location evidence="2">Membrane</location>
        <topology evidence="2">Single-pass membrane protein</topology>
    </subcellularLocation>
</comment>
<evidence type="ECO:0000256" key="13">
    <source>
        <dbReference type="ARBA" id="ARBA00023180"/>
    </source>
</evidence>
<keyword evidence="6" id="KW-0812">Transmembrane</keyword>
<keyword evidence="11" id="KW-1133">Transmembrane helix</keyword>
<evidence type="ECO:0000256" key="12">
    <source>
        <dbReference type="ARBA" id="ARBA00023136"/>
    </source>
</evidence>
<evidence type="ECO:0000256" key="8">
    <source>
        <dbReference type="ARBA" id="ARBA00022771"/>
    </source>
</evidence>
<feature type="domain" description="Wall-associated receptor kinase C-terminal" evidence="15">
    <location>
        <begin position="45"/>
        <end position="83"/>
    </location>
</feature>
<dbReference type="GO" id="GO:0008270">
    <property type="term" value="F:zinc ion binding"/>
    <property type="evidence" value="ECO:0007669"/>
    <property type="project" value="UniProtKB-KW"/>
</dbReference>
<evidence type="ECO:0000256" key="3">
    <source>
        <dbReference type="ARBA" id="ARBA00004906"/>
    </source>
</evidence>
<proteinExistence type="inferred from homology"/>
<keyword evidence="12" id="KW-0472">Membrane</keyword>
<evidence type="ECO:0000256" key="9">
    <source>
        <dbReference type="ARBA" id="ARBA00022786"/>
    </source>
</evidence>
<evidence type="ECO:0000256" key="5">
    <source>
        <dbReference type="ARBA" id="ARBA00022679"/>
    </source>
</evidence>
<keyword evidence="10" id="KW-0862">Zinc</keyword>
<comment type="catalytic activity">
    <reaction evidence="1">
        <text>S-ubiquitinyl-[E2 ubiquitin-conjugating enzyme]-L-cysteine + [acceptor protein]-L-lysine = [E2 ubiquitin-conjugating enzyme]-L-cysteine + N(6)-ubiquitinyl-[acceptor protein]-L-lysine.</text>
        <dbReference type="EC" id="2.3.2.27"/>
    </reaction>
</comment>
<dbReference type="AlphaFoldDB" id="A0AAP0RBV5"/>
<dbReference type="EMBL" id="JBBPBK010000011">
    <property type="protein sequence ID" value="KAK9274743.1"/>
    <property type="molecule type" value="Genomic_DNA"/>
</dbReference>
<keyword evidence="7" id="KW-0479">Metal-binding</keyword>
<organism evidence="16 17">
    <name type="scientific">Liquidambar formosana</name>
    <name type="common">Formosan gum</name>
    <dbReference type="NCBI Taxonomy" id="63359"/>
    <lineage>
        <taxon>Eukaryota</taxon>
        <taxon>Viridiplantae</taxon>
        <taxon>Streptophyta</taxon>
        <taxon>Embryophyta</taxon>
        <taxon>Tracheophyta</taxon>
        <taxon>Spermatophyta</taxon>
        <taxon>Magnoliopsida</taxon>
        <taxon>eudicotyledons</taxon>
        <taxon>Gunneridae</taxon>
        <taxon>Pentapetalae</taxon>
        <taxon>Saxifragales</taxon>
        <taxon>Altingiaceae</taxon>
        <taxon>Liquidambar</taxon>
    </lineage>
</organism>
<dbReference type="Pfam" id="PF14380">
    <property type="entry name" value="WAK_assoc"/>
    <property type="match status" value="1"/>
</dbReference>
<comment type="similarity">
    <text evidence="14">Belongs to the RING-type zinc finger family. ATL subfamily.</text>
</comment>
<comment type="pathway">
    <text evidence="3">Protein modification; protein ubiquitination.</text>
</comment>
<name>A0AAP0RBV5_LIQFO</name>
<evidence type="ECO:0000313" key="17">
    <source>
        <dbReference type="Proteomes" id="UP001415857"/>
    </source>
</evidence>
<accession>A0AAP0RBV5</accession>
<evidence type="ECO:0000256" key="7">
    <source>
        <dbReference type="ARBA" id="ARBA00022723"/>
    </source>
</evidence>
<protein>
    <recommendedName>
        <fullName evidence="4">RING-type E3 ubiquitin transferase</fullName>
        <ecNumber evidence="4">2.3.2.27</ecNumber>
    </recommendedName>
</protein>
<evidence type="ECO:0000259" key="15">
    <source>
        <dbReference type="Pfam" id="PF14380"/>
    </source>
</evidence>
<keyword evidence="5" id="KW-0808">Transferase</keyword>
<sequence>MPISCLSGKNYSVIAVPTDELDGLISSCTGFATVLVPARWAAASSNLSGDIPMTWTDPDCKPCERRGGVCGFKSETNRDIGCSVNHEAVKNLVPKNTS</sequence>
<evidence type="ECO:0000256" key="4">
    <source>
        <dbReference type="ARBA" id="ARBA00012483"/>
    </source>
</evidence>
<dbReference type="GO" id="GO:0061630">
    <property type="term" value="F:ubiquitin protein ligase activity"/>
    <property type="evidence" value="ECO:0007669"/>
    <property type="project" value="UniProtKB-EC"/>
</dbReference>
<dbReference type="GO" id="GO:0016020">
    <property type="term" value="C:membrane"/>
    <property type="evidence" value="ECO:0007669"/>
    <property type="project" value="UniProtKB-SubCell"/>
</dbReference>
<dbReference type="InterPro" id="IPR046948">
    <property type="entry name" value="ATL20-22-like"/>
</dbReference>
<evidence type="ECO:0000256" key="1">
    <source>
        <dbReference type="ARBA" id="ARBA00000900"/>
    </source>
</evidence>
<evidence type="ECO:0000256" key="2">
    <source>
        <dbReference type="ARBA" id="ARBA00004167"/>
    </source>
</evidence>
<comment type="caution">
    <text evidence="16">The sequence shown here is derived from an EMBL/GenBank/DDBJ whole genome shotgun (WGS) entry which is preliminary data.</text>
</comment>
<dbReference type="InterPro" id="IPR032872">
    <property type="entry name" value="WAK_assoc_C"/>
</dbReference>
<evidence type="ECO:0000256" key="6">
    <source>
        <dbReference type="ARBA" id="ARBA00022692"/>
    </source>
</evidence>
<keyword evidence="8" id="KW-0863">Zinc-finger</keyword>
<keyword evidence="17" id="KW-1185">Reference proteome</keyword>
<gene>
    <name evidence="16" type="ORF">L1049_021994</name>
</gene>
<keyword evidence="9" id="KW-0833">Ubl conjugation pathway</keyword>
<evidence type="ECO:0000313" key="16">
    <source>
        <dbReference type="EMBL" id="KAK9274743.1"/>
    </source>
</evidence>
<evidence type="ECO:0000256" key="11">
    <source>
        <dbReference type="ARBA" id="ARBA00022989"/>
    </source>
</evidence>
<dbReference type="PANTHER" id="PTHR46279">
    <property type="entry name" value="RING/U-BOX SUPERFAMILY PROTEIN"/>
    <property type="match status" value="1"/>
</dbReference>
<reference evidence="16 17" key="1">
    <citation type="journal article" date="2024" name="Plant J.">
        <title>Genome sequences and population genomics reveal climatic adaptation and genomic divergence between two closely related sweetgum species.</title>
        <authorList>
            <person name="Xu W.Q."/>
            <person name="Ren C.Q."/>
            <person name="Zhang X.Y."/>
            <person name="Comes H.P."/>
            <person name="Liu X.H."/>
            <person name="Li Y.G."/>
            <person name="Kettle C.J."/>
            <person name="Jalonen R."/>
            <person name="Gaisberger H."/>
            <person name="Ma Y.Z."/>
            <person name="Qiu Y.X."/>
        </authorList>
    </citation>
    <scope>NUCLEOTIDE SEQUENCE [LARGE SCALE GENOMIC DNA]</scope>
    <source>
        <strain evidence="16">Hangzhou</strain>
    </source>
</reference>
<dbReference type="Proteomes" id="UP001415857">
    <property type="component" value="Unassembled WGS sequence"/>
</dbReference>
<dbReference type="EC" id="2.3.2.27" evidence="4"/>
<evidence type="ECO:0000256" key="10">
    <source>
        <dbReference type="ARBA" id="ARBA00022833"/>
    </source>
</evidence>
<evidence type="ECO:0000256" key="14">
    <source>
        <dbReference type="ARBA" id="ARBA00024209"/>
    </source>
</evidence>